<gene>
    <name evidence="2" type="ORF">KFE25_007468</name>
</gene>
<protein>
    <submittedName>
        <fullName evidence="2">Uncharacterized protein</fullName>
    </submittedName>
</protein>
<feature type="region of interest" description="Disordered" evidence="1">
    <location>
        <begin position="90"/>
        <end position="126"/>
    </location>
</feature>
<dbReference type="AlphaFoldDB" id="A0A8J6CGC5"/>
<evidence type="ECO:0000313" key="2">
    <source>
        <dbReference type="EMBL" id="KAG8468950.1"/>
    </source>
</evidence>
<accession>A0A8J6CGC5</accession>
<name>A0A8J6CGC5_DIALT</name>
<reference evidence="2" key="1">
    <citation type="submission" date="2021-05" db="EMBL/GenBank/DDBJ databases">
        <title>The genome of the haptophyte Pavlova lutheri (Diacronema luteri, Pavlovales) - a model for lipid biosynthesis in eukaryotic algae.</title>
        <authorList>
            <person name="Hulatt C.J."/>
            <person name="Posewitz M.C."/>
        </authorList>
    </citation>
    <scope>NUCLEOTIDE SEQUENCE</scope>
    <source>
        <strain evidence="2">NIVA-4/92</strain>
    </source>
</reference>
<comment type="caution">
    <text evidence="2">The sequence shown here is derived from an EMBL/GenBank/DDBJ whole genome shotgun (WGS) entry which is preliminary data.</text>
</comment>
<keyword evidence="3" id="KW-1185">Reference proteome</keyword>
<proteinExistence type="predicted"/>
<sequence>MHLYARRGDPELTERNALAAYNEHKHRFGVPREARSVHYQLPSTRADDASKRLGARQLLPGKAAHAHVPASLDASAEYSRPAPALRAWRAPHADGRHARWTSEQPPQRVAFGSAAPRGSETSKARDLARWRERVALEARAREQYAGADAQIGALWDDRASAVGGPPARVATVTAFDMANGRAEGATPHCAKCGQDRFFCPHRARAPPAESRARAFSAGAPHP</sequence>
<dbReference type="EMBL" id="JAGTXO010000003">
    <property type="protein sequence ID" value="KAG8468950.1"/>
    <property type="molecule type" value="Genomic_DNA"/>
</dbReference>
<evidence type="ECO:0000256" key="1">
    <source>
        <dbReference type="SAM" id="MobiDB-lite"/>
    </source>
</evidence>
<dbReference type="Proteomes" id="UP000751190">
    <property type="component" value="Unassembled WGS sequence"/>
</dbReference>
<dbReference type="OrthoDB" id="10502009at2759"/>
<organism evidence="2 3">
    <name type="scientific">Diacronema lutheri</name>
    <name type="common">Unicellular marine alga</name>
    <name type="synonym">Monochrysis lutheri</name>
    <dbReference type="NCBI Taxonomy" id="2081491"/>
    <lineage>
        <taxon>Eukaryota</taxon>
        <taxon>Haptista</taxon>
        <taxon>Haptophyta</taxon>
        <taxon>Pavlovophyceae</taxon>
        <taxon>Pavlovales</taxon>
        <taxon>Pavlovaceae</taxon>
        <taxon>Diacronema</taxon>
    </lineage>
</organism>
<evidence type="ECO:0000313" key="3">
    <source>
        <dbReference type="Proteomes" id="UP000751190"/>
    </source>
</evidence>